<dbReference type="Gene3D" id="1.10.510.10">
    <property type="entry name" value="Transferase(Phosphotransferase) domain 1"/>
    <property type="match status" value="1"/>
</dbReference>
<dbReference type="PROSITE" id="PS50011">
    <property type="entry name" value="PROTEIN_KINASE_DOM"/>
    <property type="match status" value="1"/>
</dbReference>
<reference evidence="3 4" key="1">
    <citation type="submission" date="2019-03" db="EMBL/GenBank/DDBJ databases">
        <title>Single cell metagenomics reveals metabolic interactions within the superorganism composed of flagellate Streblomastix strix and complex community of Bacteroidetes bacteria on its surface.</title>
        <authorList>
            <person name="Treitli S.C."/>
            <person name="Kolisko M."/>
            <person name="Husnik F."/>
            <person name="Keeling P."/>
            <person name="Hampl V."/>
        </authorList>
    </citation>
    <scope>NUCLEOTIDE SEQUENCE [LARGE SCALE GENOMIC DNA]</scope>
    <source>
        <strain evidence="3">ST1C</strain>
    </source>
</reference>
<dbReference type="GO" id="GO:0004672">
    <property type="term" value="F:protein kinase activity"/>
    <property type="evidence" value="ECO:0007669"/>
    <property type="project" value="InterPro"/>
</dbReference>
<sequence>MEQERRRLLQEQGFQVLATLGKGAFGHVYQVQKEGLGIIAAKVMNEEEFDIREWRAGFQLTQDADNPFLLKYNSTQMFGIITVILMEFANIGNLDSIIEAKKDIPLPIIRVIMKQI</sequence>
<dbReference type="PROSITE" id="PS00107">
    <property type="entry name" value="PROTEIN_KINASE_ATP"/>
    <property type="match status" value="1"/>
</dbReference>
<keyword evidence="1" id="KW-0067">ATP-binding</keyword>
<feature type="binding site" evidence="1">
    <location>
        <position position="42"/>
    </location>
    <ligand>
        <name>ATP</name>
        <dbReference type="ChEBI" id="CHEBI:30616"/>
    </ligand>
</feature>
<dbReference type="Proteomes" id="UP000324800">
    <property type="component" value="Unassembled WGS sequence"/>
</dbReference>
<protein>
    <recommendedName>
        <fullName evidence="2">Protein kinase domain-containing protein</fullName>
    </recommendedName>
</protein>
<feature type="domain" description="Protein kinase" evidence="2">
    <location>
        <begin position="14"/>
        <end position="116"/>
    </location>
</feature>
<dbReference type="InterPro" id="IPR011009">
    <property type="entry name" value="Kinase-like_dom_sf"/>
</dbReference>
<dbReference type="GO" id="GO:0005524">
    <property type="term" value="F:ATP binding"/>
    <property type="evidence" value="ECO:0007669"/>
    <property type="project" value="UniProtKB-UniRule"/>
</dbReference>
<gene>
    <name evidence="3" type="ORF">EZS28_039288</name>
</gene>
<dbReference type="InterPro" id="IPR017441">
    <property type="entry name" value="Protein_kinase_ATP_BS"/>
</dbReference>
<dbReference type="Pfam" id="PF00069">
    <property type="entry name" value="Pkinase"/>
    <property type="match status" value="1"/>
</dbReference>
<keyword evidence="1" id="KW-0547">Nucleotide-binding</keyword>
<evidence type="ECO:0000259" key="2">
    <source>
        <dbReference type="PROSITE" id="PS50011"/>
    </source>
</evidence>
<dbReference type="EMBL" id="SNRW01020727">
    <property type="protein sequence ID" value="KAA6365185.1"/>
    <property type="molecule type" value="Genomic_DNA"/>
</dbReference>
<proteinExistence type="predicted"/>
<comment type="caution">
    <text evidence="3">The sequence shown here is derived from an EMBL/GenBank/DDBJ whole genome shotgun (WGS) entry which is preliminary data.</text>
</comment>
<dbReference type="InterPro" id="IPR000719">
    <property type="entry name" value="Prot_kinase_dom"/>
</dbReference>
<dbReference type="AlphaFoldDB" id="A0A5J4U645"/>
<accession>A0A5J4U645</accession>
<name>A0A5J4U645_9EUKA</name>
<feature type="non-terminal residue" evidence="3">
    <location>
        <position position="116"/>
    </location>
</feature>
<evidence type="ECO:0000256" key="1">
    <source>
        <dbReference type="PROSITE-ProRule" id="PRU10141"/>
    </source>
</evidence>
<evidence type="ECO:0000313" key="4">
    <source>
        <dbReference type="Proteomes" id="UP000324800"/>
    </source>
</evidence>
<dbReference type="SUPFAM" id="SSF56112">
    <property type="entry name" value="Protein kinase-like (PK-like)"/>
    <property type="match status" value="1"/>
</dbReference>
<evidence type="ECO:0000313" key="3">
    <source>
        <dbReference type="EMBL" id="KAA6365185.1"/>
    </source>
</evidence>
<organism evidence="3 4">
    <name type="scientific">Streblomastix strix</name>
    <dbReference type="NCBI Taxonomy" id="222440"/>
    <lineage>
        <taxon>Eukaryota</taxon>
        <taxon>Metamonada</taxon>
        <taxon>Preaxostyla</taxon>
        <taxon>Oxymonadida</taxon>
        <taxon>Streblomastigidae</taxon>
        <taxon>Streblomastix</taxon>
    </lineage>
</organism>